<dbReference type="InterPro" id="IPR012223">
    <property type="entry name" value="TEII"/>
</dbReference>
<proteinExistence type="inferred from homology"/>
<evidence type="ECO:0000256" key="1">
    <source>
        <dbReference type="ARBA" id="ARBA00007169"/>
    </source>
</evidence>
<accession>A0ABW6YI57</accession>
<feature type="domain" description="Thioesterase" evidence="2">
    <location>
        <begin position="30"/>
        <end position="249"/>
    </location>
</feature>
<dbReference type="SUPFAM" id="SSF53474">
    <property type="entry name" value="alpha/beta-Hydrolases"/>
    <property type="match status" value="1"/>
</dbReference>
<dbReference type="EMBL" id="JBIBSM010000016">
    <property type="protein sequence ID" value="MFF8279548.1"/>
    <property type="molecule type" value="Genomic_DNA"/>
</dbReference>
<protein>
    <submittedName>
        <fullName evidence="3">Thioesterase II family protein</fullName>
    </submittedName>
</protein>
<comment type="similarity">
    <text evidence="1">Belongs to the thioesterase family.</text>
</comment>
<keyword evidence="4" id="KW-1185">Reference proteome</keyword>
<dbReference type="Proteomes" id="UP001603013">
    <property type="component" value="Unassembled WGS sequence"/>
</dbReference>
<dbReference type="Pfam" id="PF00975">
    <property type="entry name" value="Thioesterase"/>
    <property type="match status" value="1"/>
</dbReference>
<dbReference type="Gene3D" id="3.40.50.1820">
    <property type="entry name" value="alpha/beta hydrolase"/>
    <property type="match status" value="1"/>
</dbReference>
<name>A0ABW6YI57_9ACTN</name>
<dbReference type="PANTHER" id="PTHR11487">
    <property type="entry name" value="THIOESTERASE"/>
    <property type="match status" value="1"/>
</dbReference>
<evidence type="ECO:0000313" key="3">
    <source>
        <dbReference type="EMBL" id="MFF8279548.1"/>
    </source>
</evidence>
<dbReference type="RefSeq" id="WP_391936493.1">
    <property type="nucleotide sequence ID" value="NZ_JBIBSM010000016.1"/>
</dbReference>
<evidence type="ECO:0000259" key="2">
    <source>
        <dbReference type="Pfam" id="PF00975"/>
    </source>
</evidence>
<dbReference type="PANTHER" id="PTHR11487:SF0">
    <property type="entry name" value="S-ACYL FATTY ACID SYNTHASE THIOESTERASE, MEDIUM CHAIN"/>
    <property type="match status" value="1"/>
</dbReference>
<dbReference type="InterPro" id="IPR029058">
    <property type="entry name" value="AB_hydrolase_fold"/>
</dbReference>
<dbReference type="InterPro" id="IPR001031">
    <property type="entry name" value="Thioesterase"/>
</dbReference>
<reference evidence="3 4" key="1">
    <citation type="submission" date="2024-10" db="EMBL/GenBank/DDBJ databases">
        <title>The Natural Products Discovery Center: Release of the First 8490 Sequenced Strains for Exploring Actinobacteria Biosynthetic Diversity.</title>
        <authorList>
            <person name="Kalkreuter E."/>
            <person name="Kautsar S.A."/>
            <person name="Yang D."/>
            <person name="Bader C.D."/>
            <person name="Teijaro C.N."/>
            <person name="Fluegel L."/>
            <person name="Davis C.M."/>
            <person name="Simpson J.R."/>
            <person name="Lauterbach L."/>
            <person name="Steele A.D."/>
            <person name="Gui C."/>
            <person name="Meng S."/>
            <person name="Li G."/>
            <person name="Viehrig K."/>
            <person name="Ye F."/>
            <person name="Su P."/>
            <person name="Kiefer A.F."/>
            <person name="Nichols A."/>
            <person name="Cepeda A.J."/>
            <person name="Yan W."/>
            <person name="Fan B."/>
            <person name="Jiang Y."/>
            <person name="Adhikari A."/>
            <person name="Zheng C.-J."/>
            <person name="Schuster L."/>
            <person name="Cowan T.M."/>
            <person name="Smanski M.J."/>
            <person name="Chevrette M.G."/>
            <person name="De Carvalho L.P.S."/>
            <person name="Shen B."/>
        </authorList>
    </citation>
    <scope>NUCLEOTIDE SEQUENCE [LARGE SCALE GENOMIC DNA]</scope>
    <source>
        <strain evidence="3 4">NPDC015755</strain>
    </source>
</reference>
<sequence>MTTSAAASASASAKFPRSLLRKPSEDAAARVFCFPYSGVGASMFNQWPRWIGEVEVCPVQLPGRENRFREGHYGTYQELAADLADELTPYLDRPAVFFGHCAGSLPAFETALRLAELGGPAPREVVVSAQVAPHHCPNDRFLHMTDEELSAELSELIVSRGGEAHPMLLELTLMVLHKDLDANRVYHRADPVRLPSGITALNWSQDPEIEPAELKGWREHAEEVAFTELPGAHYAFLNAPAELLELLHALALPGAPLPAPALSSPVEGHPS</sequence>
<evidence type="ECO:0000313" key="4">
    <source>
        <dbReference type="Proteomes" id="UP001603013"/>
    </source>
</evidence>
<gene>
    <name evidence="3" type="ORF">ACF05T_26080</name>
</gene>
<organism evidence="3 4">
    <name type="scientific">Streptomyces lateritius</name>
    <dbReference type="NCBI Taxonomy" id="67313"/>
    <lineage>
        <taxon>Bacteria</taxon>
        <taxon>Bacillati</taxon>
        <taxon>Actinomycetota</taxon>
        <taxon>Actinomycetes</taxon>
        <taxon>Kitasatosporales</taxon>
        <taxon>Streptomycetaceae</taxon>
        <taxon>Streptomyces</taxon>
    </lineage>
</organism>
<comment type="caution">
    <text evidence="3">The sequence shown here is derived from an EMBL/GenBank/DDBJ whole genome shotgun (WGS) entry which is preliminary data.</text>
</comment>